<dbReference type="eggNOG" id="KOG3017">
    <property type="taxonomic scope" value="Eukaryota"/>
</dbReference>
<dbReference type="InParanoid" id="H0VSY2"/>
<comment type="subcellular location">
    <subcellularLocation>
        <location evidence="1">Secreted</location>
    </subcellularLocation>
</comment>
<dbReference type="FunCoup" id="H0VSY2">
    <property type="interactions" value="35"/>
</dbReference>
<keyword evidence="10" id="KW-1185">Reference proteome</keyword>
<dbReference type="PRINTS" id="PR00838">
    <property type="entry name" value="V5ALLERGEN"/>
</dbReference>
<dbReference type="GeneTree" id="ENSGT00940000161086"/>
<dbReference type="STRING" id="10141.ENSCPOP00000013752"/>
<evidence type="ECO:0000256" key="6">
    <source>
        <dbReference type="ARBA" id="ARBA00023180"/>
    </source>
</evidence>
<evidence type="ECO:0000259" key="8">
    <source>
        <dbReference type="SMART" id="SM00198"/>
    </source>
</evidence>
<evidence type="ECO:0000256" key="2">
    <source>
        <dbReference type="ARBA" id="ARBA00009923"/>
    </source>
</evidence>
<reference evidence="10" key="1">
    <citation type="journal article" date="2011" name="Nature">
        <title>A high-resolution map of human evolutionary constraint using 29 mammals.</title>
        <authorList>
            <person name="Lindblad-Toh K."/>
            <person name="Garber M."/>
            <person name="Zuk O."/>
            <person name="Lin M.F."/>
            <person name="Parker B.J."/>
            <person name="Washietl S."/>
            <person name="Kheradpour P."/>
            <person name="Ernst J."/>
            <person name="Jordan G."/>
            <person name="Mauceli E."/>
            <person name="Ward L.D."/>
            <person name="Lowe C.B."/>
            <person name="Holloway A.K."/>
            <person name="Clamp M."/>
            <person name="Gnerre S."/>
            <person name="Alfoldi J."/>
            <person name="Beal K."/>
            <person name="Chang J."/>
            <person name="Clawson H."/>
            <person name="Cuff J."/>
            <person name="Di Palma F."/>
            <person name="Fitzgerald S."/>
            <person name="Flicek P."/>
            <person name="Guttman M."/>
            <person name="Hubisz M.J."/>
            <person name="Jaffe D.B."/>
            <person name="Jungreis I."/>
            <person name="Kent W.J."/>
            <person name="Kostka D."/>
            <person name="Lara M."/>
            <person name="Martins A.L."/>
            <person name="Massingham T."/>
            <person name="Moltke I."/>
            <person name="Raney B.J."/>
            <person name="Rasmussen M.D."/>
            <person name="Robinson J."/>
            <person name="Stark A."/>
            <person name="Vilella A.J."/>
            <person name="Wen J."/>
            <person name="Xie X."/>
            <person name="Zody M.C."/>
            <person name="Baldwin J."/>
            <person name="Bloom T."/>
            <person name="Chin C.W."/>
            <person name="Heiman D."/>
            <person name="Nicol R."/>
            <person name="Nusbaum C."/>
            <person name="Young S."/>
            <person name="Wilkinson J."/>
            <person name="Worley K.C."/>
            <person name="Kovar C.L."/>
            <person name="Muzny D.M."/>
            <person name="Gibbs R.A."/>
            <person name="Cree A."/>
            <person name="Dihn H.H."/>
            <person name="Fowler G."/>
            <person name="Jhangiani S."/>
            <person name="Joshi V."/>
            <person name="Lee S."/>
            <person name="Lewis L.R."/>
            <person name="Nazareth L.V."/>
            <person name="Okwuonu G."/>
            <person name="Santibanez J."/>
            <person name="Warren W.C."/>
            <person name="Mardis E.R."/>
            <person name="Weinstock G.M."/>
            <person name="Wilson R.K."/>
            <person name="Delehaunty K."/>
            <person name="Dooling D."/>
            <person name="Fronik C."/>
            <person name="Fulton L."/>
            <person name="Fulton B."/>
            <person name="Graves T."/>
            <person name="Minx P."/>
            <person name="Sodergren E."/>
            <person name="Birney E."/>
            <person name="Margulies E.H."/>
            <person name="Herrero J."/>
            <person name="Green E.D."/>
            <person name="Haussler D."/>
            <person name="Siepel A."/>
            <person name="Goldman N."/>
            <person name="Pollard K.S."/>
            <person name="Pedersen J.S."/>
            <person name="Lander E.S."/>
            <person name="Kellis M."/>
        </authorList>
    </citation>
    <scope>NUCLEOTIDE SEQUENCE [LARGE SCALE GENOMIC DNA]</scope>
    <source>
        <strain evidence="10">2N</strain>
    </source>
</reference>
<dbReference type="InterPro" id="IPR014044">
    <property type="entry name" value="CAP_dom"/>
</dbReference>
<reference evidence="9" key="3">
    <citation type="submission" date="2025-09" db="UniProtKB">
        <authorList>
            <consortium name="Ensembl"/>
        </authorList>
    </citation>
    <scope>IDENTIFICATION</scope>
    <source>
        <strain evidence="9">2N</strain>
    </source>
</reference>
<keyword evidence="5 7" id="KW-0732">Signal</keyword>
<evidence type="ECO:0000313" key="10">
    <source>
        <dbReference type="Proteomes" id="UP000005447"/>
    </source>
</evidence>
<evidence type="ECO:0000256" key="5">
    <source>
        <dbReference type="ARBA" id="ARBA00022729"/>
    </source>
</evidence>
<gene>
    <name evidence="9" type="primary">R3HDML</name>
</gene>
<dbReference type="Bgee" id="ENSCPOG00000015258">
    <property type="expression patterns" value="Expressed in liver and 1 other cell type or tissue"/>
</dbReference>
<dbReference type="Ensembl" id="ENSCPOT00000015405.3">
    <property type="protein sequence ID" value="ENSCPOP00000013752.3"/>
    <property type="gene ID" value="ENSCPOG00000015258.4"/>
</dbReference>
<dbReference type="Pfam" id="PF00188">
    <property type="entry name" value="CAP"/>
    <property type="match status" value="1"/>
</dbReference>
<dbReference type="InterPro" id="IPR035940">
    <property type="entry name" value="CAP_sf"/>
</dbReference>
<dbReference type="PANTHER" id="PTHR10334">
    <property type="entry name" value="CYSTEINE-RICH SECRETORY PROTEIN-RELATED"/>
    <property type="match status" value="1"/>
</dbReference>
<dbReference type="OrthoDB" id="414826at2759"/>
<dbReference type="VEuPathDB" id="HostDB:ENSCPOG00000015258"/>
<reference evidence="9" key="2">
    <citation type="submission" date="2025-08" db="UniProtKB">
        <authorList>
            <consortium name="Ensembl"/>
        </authorList>
    </citation>
    <scope>IDENTIFICATION</scope>
    <source>
        <strain evidence="9">2N</strain>
    </source>
</reference>
<dbReference type="KEGG" id="cpoc:100720334"/>
<dbReference type="OMA" id="CNSNMCF"/>
<dbReference type="Proteomes" id="UP000005447">
    <property type="component" value="Unassembled WGS sequence"/>
</dbReference>
<feature type="domain" description="SCP" evidence="8">
    <location>
        <begin position="61"/>
        <end position="215"/>
    </location>
</feature>
<dbReference type="HOGENOM" id="CLU_035730_2_2_1"/>
<evidence type="ECO:0000256" key="3">
    <source>
        <dbReference type="ARBA" id="ARBA00022525"/>
    </source>
</evidence>
<accession>H0VSY2</accession>
<feature type="chain" id="PRO_5011465763" evidence="7">
    <location>
        <begin position="24"/>
        <end position="275"/>
    </location>
</feature>
<evidence type="ECO:0000256" key="4">
    <source>
        <dbReference type="ARBA" id="ARBA00022690"/>
    </source>
</evidence>
<dbReference type="InterPro" id="IPR002413">
    <property type="entry name" value="V5_allergen-like"/>
</dbReference>
<comment type="similarity">
    <text evidence="2">Belongs to the CRISP family.</text>
</comment>
<proteinExistence type="inferred from homology"/>
<feature type="signal peptide" evidence="7">
    <location>
        <begin position="1"/>
        <end position="23"/>
    </location>
</feature>
<keyword evidence="3" id="KW-0964">Secreted</keyword>
<dbReference type="GeneID" id="100720334"/>
<dbReference type="PRINTS" id="PR00837">
    <property type="entry name" value="V5TPXLIKE"/>
</dbReference>
<dbReference type="GO" id="GO:0030414">
    <property type="term" value="F:peptidase inhibitor activity"/>
    <property type="evidence" value="ECO:0007669"/>
    <property type="project" value="UniProtKB-KW"/>
</dbReference>
<sequence>MLLLSSTVGLAGLLLWVSQTADALMMPNATVVLARLEGTAVRPQRGLEMFWYPRKHHISALDIVTLLDYHNHIRASVYPPAANMEYMVWDETLARTAKAWARQCIWDHGPSQLMRFIGQNLSVFSGGYTSILELVKIWANEKWNYGFPVPSDCAPRCPWYCTGPVCTHYTQMVWASSNRLGCAIHNCERINVWGSIWYQAVYLVCNYATKGNWMGEAPYKMGMPCSACPPSYGGNCYNNMCFQGFNYNKFLGSEPSQRFGAPVAGFGPLRIPPGR</sequence>
<dbReference type="AlphaFoldDB" id="H0VSY2"/>
<dbReference type="Gene3D" id="3.40.33.10">
    <property type="entry name" value="CAP"/>
    <property type="match status" value="1"/>
</dbReference>
<dbReference type="RefSeq" id="XP_013005879.1">
    <property type="nucleotide sequence ID" value="XM_013150425.2"/>
</dbReference>
<dbReference type="CTD" id="140902"/>
<dbReference type="FunFam" id="3.40.33.10:FF:000003">
    <property type="entry name" value="Peptidase inhibitor 15"/>
    <property type="match status" value="1"/>
</dbReference>
<name>H0VSY2_CAVPO</name>
<evidence type="ECO:0000256" key="7">
    <source>
        <dbReference type="SAM" id="SignalP"/>
    </source>
</evidence>
<dbReference type="InterPro" id="IPR001283">
    <property type="entry name" value="CRISP-related"/>
</dbReference>
<evidence type="ECO:0000313" key="9">
    <source>
        <dbReference type="Ensembl" id="ENSCPOP00000013752.3"/>
    </source>
</evidence>
<organism evidence="9 10">
    <name type="scientific">Cavia porcellus</name>
    <name type="common">Guinea pig</name>
    <dbReference type="NCBI Taxonomy" id="10141"/>
    <lineage>
        <taxon>Eukaryota</taxon>
        <taxon>Metazoa</taxon>
        <taxon>Chordata</taxon>
        <taxon>Craniata</taxon>
        <taxon>Vertebrata</taxon>
        <taxon>Euteleostomi</taxon>
        <taxon>Mammalia</taxon>
        <taxon>Eutheria</taxon>
        <taxon>Euarchontoglires</taxon>
        <taxon>Glires</taxon>
        <taxon>Rodentia</taxon>
        <taxon>Hystricomorpha</taxon>
        <taxon>Caviidae</taxon>
        <taxon>Cavia</taxon>
    </lineage>
</organism>
<dbReference type="GO" id="GO:0005576">
    <property type="term" value="C:extracellular region"/>
    <property type="evidence" value="ECO:0007669"/>
    <property type="project" value="UniProtKB-SubCell"/>
</dbReference>
<keyword evidence="4" id="KW-0646">Protease inhibitor</keyword>
<dbReference type="SMART" id="SM00198">
    <property type="entry name" value="SCP"/>
    <property type="match status" value="1"/>
</dbReference>
<dbReference type="EMBL" id="AAKN02039508">
    <property type="status" value="NOT_ANNOTATED_CDS"/>
    <property type="molecule type" value="Genomic_DNA"/>
</dbReference>
<protein>
    <submittedName>
        <fullName evidence="9">R3H domain containing like</fullName>
    </submittedName>
</protein>
<keyword evidence="6" id="KW-0325">Glycoprotein</keyword>
<dbReference type="SUPFAM" id="SSF55797">
    <property type="entry name" value="PR-1-like"/>
    <property type="match status" value="1"/>
</dbReference>
<evidence type="ECO:0000256" key="1">
    <source>
        <dbReference type="ARBA" id="ARBA00004613"/>
    </source>
</evidence>